<sequence length="204" mass="22812">MKNLLPCIFTTQKAKKMECNTRLADVVIASTAAPFYFGPHRFPADGHQYADGGVAANNPTLVAICEATRMTVNHSTVKPPNYSKFLVLSLGTGSLKRDSAIQGGGILNWMNMVDNYMASIFENEDNFLRIQVGLDLAEAKMDDASKANIDRLQRIAEKHLKKTFSRLNPETGFQTESTTTTYEKEIDKFAEKLIAERRRRNSCL</sequence>
<comment type="caution">
    <text evidence="1">The sequence shown here is derived from an EMBL/GenBank/DDBJ whole genome shotgun (WGS) entry which is preliminary data.</text>
</comment>
<name>A0ACB9Q7N1_BAUVA</name>
<keyword evidence="2" id="KW-1185">Reference proteome</keyword>
<accession>A0ACB9Q7N1</accession>
<evidence type="ECO:0000313" key="2">
    <source>
        <dbReference type="Proteomes" id="UP000828941"/>
    </source>
</evidence>
<proteinExistence type="predicted"/>
<dbReference type="Proteomes" id="UP000828941">
    <property type="component" value="Chromosome 1"/>
</dbReference>
<reference evidence="1 2" key="1">
    <citation type="journal article" date="2022" name="DNA Res.">
        <title>Chromosomal-level genome assembly of the orchid tree Bauhinia variegata (Leguminosae; Cercidoideae) supports the allotetraploid origin hypothesis of Bauhinia.</title>
        <authorList>
            <person name="Zhong Y."/>
            <person name="Chen Y."/>
            <person name="Zheng D."/>
            <person name="Pang J."/>
            <person name="Liu Y."/>
            <person name="Luo S."/>
            <person name="Meng S."/>
            <person name="Qian L."/>
            <person name="Wei D."/>
            <person name="Dai S."/>
            <person name="Zhou R."/>
        </authorList>
    </citation>
    <scope>NUCLEOTIDE SEQUENCE [LARGE SCALE GENOMIC DNA]</scope>
    <source>
        <strain evidence="1">BV-YZ2020</strain>
    </source>
</reference>
<protein>
    <submittedName>
        <fullName evidence="1">Uncharacterized protein</fullName>
    </submittedName>
</protein>
<evidence type="ECO:0000313" key="1">
    <source>
        <dbReference type="EMBL" id="KAI4356304.1"/>
    </source>
</evidence>
<dbReference type="EMBL" id="CM039426">
    <property type="protein sequence ID" value="KAI4356304.1"/>
    <property type="molecule type" value="Genomic_DNA"/>
</dbReference>
<organism evidence="1 2">
    <name type="scientific">Bauhinia variegata</name>
    <name type="common">Purple orchid tree</name>
    <name type="synonym">Phanera variegata</name>
    <dbReference type="NCBI Taxonomy" id="167791"/>
    <lineage>
        <taxon>Eukaryota</taxon>
        <taxon>Viridiplantae</taxon>
        <taxon>Streptophyta</taxon>
        <taxon>Embryophyta</taxon>
        <taxon>Tracheophyta</taxon>
        <taxon>Spermatophyta</taxon>
        <taxon>Magnoliopsida</taxon>
        <taxon>eudicotyledons</taxon>
        <taxon>Gunneridae</taxon>
        <taxon>Pentapetalae</taxon>
        <taxon>rosids</taxon>
        <taxon>fabids</taxon>
        <taxon>Fabales</taxon>
        <taxon>Fabaceae</taxon>
        <taxon>Cercidoideae</taxon>
        <taxon>Cercideae</taxon>
        <taxon>Bauhiniinae</taxon>
        <taxon>Bauhinia</taxon>
    </lineage>
</organism>
<gene>
    <name evidence="1" type="ORF">L6164_000336</name>
</gene>